<reference evidence="1" key="1">
    <citation type="submission" date="2021-02" db="EMBL/GenBank/DDBJ databases">
        <authorList>
            <person name="Nowell W R."/>
        </authorList>
    </citation>
    <scope>NUCLEOTIDE SEQUENCE</scope>
</reference>
<dbReference type="AlphaFoldDB" id="A0A822GKQ5"/>
<evidence type="ECO:0000313" key="1">
    <source>
        <dbReference type="EMBL" id="CAF5146807.1"/>
    </source>
</evidence>
<feature type="non-terminal residue" evidence="1">
    <location>
        <position position="59"/>
    </location>
</feature>
<gene>
    <name evidence="1" type="ORF">QYT958_LOCUS48209</name>
</gene>
<sequence length="59" mass="6847">NKELKNAREELDFAKNIEEPIDGDKFVQSIEDFIIRADNDVARLDQLDGEMTQSYQNLC</sequence>
<feature type="non-terminal residue" evidence="1">
    <location>
        <position position="1"/>
    </location>
</feature>
<accession>A0A822GKQ5</accession>
<protein>
    <submittedName>
        <fullName evidence="1">Uncharacterized protein</fullName>
    </submittedName>
</protein>
<evidence type="ECO:0000313" key="2">
    <source>
        <dbReference type="Proteomes" id="UP000663848"/>
    </source>
</evidence>
<organism evidence="1 2">
    <name type="scientific">Rotaria socialis</name>
    <dbReference type="NCBI Taxonomy" id="392032"/>
    <lineage>
        <taxon>Eukaryota</taxon>
        <taxon>Metazoa</taxon>
        <taxon>Spiralia</taxon>
        <taxon>Gnathifera</taxon>
        <taxon>Rotifera</taxon>
        <taxon>Eurotatoria</taxon>
        <taxon>Bdelloidea</taxon>
        <taxon>Philodinida</taxon>
        <taxon>Philodinidae</taxon>
        <taxon>Rotaria</taxon>
    </lineage>
</organism>
<comment type="caution">
    <text evidence="1">The sequence shown here is derived from an EMBL/GenBank/DDBJ whole genome shotgun (WGS) entry which is preliminary data.</text>
</comment>
<name>A0A822GKQ5_9BILA</name>
<dbReference type="EMBL" id="CAJOBR010095713">
    <property type="protein sequence ID" value="CAF5146807.1"/>
    <property type="molecule type" value="Genomic_DNA"/>
</dbReference>
<proteinExistence type="predicted"/>
<dbReference type="Proteomes" id="UP000663848">
    <property type="component" value="Unassembled WGS sequence"/>
</dbReference>